<dbReference type="Pfam" id="PF11807">
    <property type="entry name" value="UstYa"/>
    <property type="match status" value="1"/>
</dbReference>
<evidence type="ECO:0000313" key="2">
    <source>
        <dbReference type="EMBL" id="KAH7256039.1"/>
    </source>
</evidence>
<evidence type="ECO:0000313" key="3">
    <source>
        <dbReference type="Proteomes" id="UP000813427"/>
    </source>
</evidence>
<evidence type="ECO:0000256" key="1">
    <source>
        <dbReference type="ARBA" id="ARBA00035112"/>
    </source>
</evidence>
<dbReference type="GO" id="GO:0043386">
    <property type="term" value="P:mycotoxin biosynthetic process"/>
    <property type="evidence" value="ECO:0007669"/>
    <property type="project" value="InterPro"/>
</dbReference>
<dbReference type="EMBL" id="JAGPXF010000002">
    <property type="protein sequence ID" value="KAH7256039.1"/>
    <property type="molecule type" value="Genomic_DNA"/>
</dbReference>
<gene>
    <name evidence="2" type="ORF">BKA59DRAFT_450130</name>
</gene>
<sequence length="221" mass="25355">MNAYDYGIMLHIQDYIYYKLEKCNLMKLGSKASLVRGNLEDDASDDDGLLSHEKDAKKSSLDSQRHWVLLGTPTSCKLDDNSALRLPHAGWIEPAIQMELRTYDDKFKNHGAFRGLHRPKLDEAWGEILRNSPITLVDYTLRIPKPGWRNATSPEIILNELQDDRGGIMGTFSFLHNIHYIKEIQELLLPDYYPATAKNYKPTAEEPIPVYIVFVSLNYIT</sequence>
<proteinExistence type="inferred from homology"/>
<dbReference type="Proteomes" id="UP000813427">
    <property type="component" value="Unassembled WGS sequence"/>
</dbReference>
<comment type="caution">
    <text evidence="2">The sequence shown here is derived from an EMBL/GenBank/DDBJ whole genome shotgun (WGS) entry which is preliminary data.</text>
</comment>
<dbReference type="InterPro" id="IPR021765">
    <property type="entry name" value="UstYa-like"/>
</dbReference>
<dbReference type="AlphaFoldDB" id="A0A8K0WEB7"/>
<organism evidence="2 3">
    <name type="scientific">Fusarium tricinctum</name>
    <dbReference type="NCBI Taxonomy" id="61284"/>
    <lineage>
        <taxon>Eukaryota</taxon>
        <taxon>Fungi</taxon>
        <taxon>Dikarya</taxon>
        <taxon>Ascomycota</taxon>
        <taxon>Pezizomycotina</taxon>
        <taxon>Sordariomycetes</taxon>
        <taxon>Hypocreomycetidae</taxon>
        <taxon>Hypocreales</taxon>
        <taxon>Nectriaceae</taxon>
        <taxon>Fusarium</taxon>
        <taxon>Fusarium tricinctum species complex</taxon>
    </lineage>
</organism>
<name>A0A8K0WEB7_9HYPO</name>
<protein>
    <submittedName>
        <fullName evidence="2">Uncharacterized protein</fullName>
    </submittedName>
</protein>
<dbReference type="OrthoDB" id="5101832at2759"/>
<keyword evidence="3" id="KW-1185">Reference proteome</keyword>
<accession>A0A8K0WEB7</accession>
<reference evidence="2" key="1">
    <citation type="journal article" date="2021" name="Nat. Commun.">
        <title>Genetic determinants of endophytism in the Arabidopsis root mycobiome.</title>
        <authorList>
            <person name="Mesny F."/>
            <person name="Miyauchi S."/>
            <person name="Thiergart T."/>
            <person name="Pickel B."/>
            <person name="Atanasova L."/>
            <person name="Karlsson M."/>
            <person name="Huettel B."/>
            <person name="Barry K.W."/>
            <person name="Haridas S."/>
            <person name="Chen C."/>
            <person name="Bauer D."/>
            <person name="Andreopoulos W."/>
            <person name="Pangilinan J."/>
            <person name="LaButti K."/>
            <person name="Riley R."/>
            <person name="Lipzen A."/>
            <person name="Clum A."/>
            <person name="Drula E."/>
            <person name="Henrissat B."/>
            <person name="Kohler A."/>
            <person name="Grigoriev I.V."/>
            <person name="Martin F.M."/>
            <person name="Hacquard S."/>
        </authorList>
    </citation>
    <scope>NUCLEOTIDE SEQUENCE</scope>
    <source>
        <strain evidence="2">MPI-SDFR-AT-0068</strain>
    </source>
</reference>
<comment type="similarity">
    <text evidence="1">Belongs to the ustYa family.</text>
</comment>